<gene>
    <name evidence="2" type="ORF">H0235_013708</name>
</gene>
<organism evidence="2 3">
    <name type="scientific">Vespula pensylvanica</name>
    <name type="common">Western yellow jacket</name>
    <name type="synonym">Wasp</name>
    <dbReference type="NCBI Taxonomy" id="30213"/>
    <lineage>
        <taxon>Eukaryota</taxon>
        <taxon>Metazoa</taxon>
        <taxon>Ecdysozoa</taxon>
        <taxon>Arthropoda</taxon>
        <taxon>Hexapoda</taxon>
        <taxon>Insecta</taxon>
        <taxon>Pterygota</taxon>
        <taxon>Neoptera</taxon>
        <taxon>Endopterygota</taxon>
        <taxon>Hymenoptera</taxon>
        <taxon>Apocrita</taxon>
        <taxon>Aculeata</taxon>
        <taxon>Vespoidea</taxon>
        <taxon>Vespidae</taxon>
        <taxon>Vespinae</taxon>
        <taxon>Vespula</taxon>
    </lineage>
</organism>
<dbReference type="EMBL" id="JACSDY010000013">
    <property type="protein sequence ID" value="KAF7411101.1"/>
    <property type="molecule type" value="Genomic_DNA"/>
</dbReference>
<dbReference type="Proteomes" id="UP000600918">
    <property type="component" value="Unassembled WGS sequence"/>
</dbReference>
<dbReference type="AlphaFoldDB" id="A0A834KSH5"/>
<evidence type="ECO:0000313" key="2">
    <source>
        <dbReference type="EMBL" id="KAF7411101.1"/>
    </source>
</evidence>
<protein>
    <submittedName>
        <fullName evidence="2">Uncharacterized protein</fullName>
    </submittedName>
</protein>
<accession>A0A834KSH5</accession>
<proteinExistence type="predicted"/>
<keyword evidence="3" id="KW-1185">Reference proteome</keyword>
<reference evidence="2" key="1">
    <citation type="journal article" date="2020" name="G3 (Bethesda)">
        <title>High-Quality Assemblies for Three Invasive Social Wasps from the &lt;i&gt;Vespula&lt;/i&gt; Genus.</title>
        <authorList>
            <person name="Harrop T.W.R."/>
            <person name="Guhlin J."/>
            <person name="McLaughlin G.M."/>
            <person name="Permina E."/>
            <person name="Stockwell P."/>
            <person name="Gilligan J."/>
            <person name="Le Lec M.F."/>
            <person name="Gruber M.A.M."/>
            <person name="Quinn O."/>
            <person name="Lovegrove M."/>
            <person name="Duncan E.J."/>
            <person name="Remnant E.J."/>
            <person name="Van Eeckhoven J."/>
            <person name="Graham B."/>
            <person name="Knapp R.A."/>
            <person name="Langford K.W."/>
            <person name="Kronenberg Z."/>
            <person name="Press M.O."/>
            <person name="Eacker S.M."/>
            <person name="Wilson-Rankin E.E."/>
            <person name="Purcell J."/>
            <person name="Lester P.J."/>
            <person name="Dearden P.K."/>
        </authorList>
    </citation>
    <scope>NUCLEOTIDE SEQUENCE</scope>
    <source>
        <strain evidence="2">Volc-1</strain>
    </source>
</reference>
<evidence type="ECO:0000313" key="3">
    <source>
        <dbReference type="Proteomes" id="UP000600918"/>
    </source>
</evidence>
<name>A0A834KSH5_VESPE</name>
<comment type="caution">
    <text evidence="2">The sequence shown here is derived from an EMBL/GenBank/DDBJ whole genome shotgun (WGS) entry which is preliminary data.</text>
</comment>
<feature type="compositionally biased region" description="Basic and acidic residues" evidence="1">
    <location>
        <begin position="181"/>
        <end position="191"/>
    </location>
</feature>
<evidence type="ECO:0000256" key="1">
    <source>
        <dbReference type="SAM" id="MobiDB-lite"/>
    </source>
</evidence>
<feature type="region of interest" description="Disordered" evidence="1">
    <location>
        <begin position="157"/>
        <end position="191"/>
    </location>
</feature>
<feature type="compositionally biased region" description="Basic and acidic residues" evidence="1">
    <location>
        <begin position="158"/>
        <end position="170"/>
    </location>
</feature>
<sequence>MIILNPNQIFSYGLTSSPNSQKEEVLFLDHSEFRNKIVDFIKELSSLLICENLCVNLKAICEAVEFWDDARILNELSLYIKKAIPKHIKEHNTRRDYKSSPKEISKKKMRREEYLSIHTEGSINRQSTPIYWRQIITERHSMETSIYNLILGTNHSRGNKESNAMEKHGAENSSRSAGIKKHLDFEEARSD</sequence>